<reference evidence="6" key="1">
    <citation type="submission" date="2025-08" db="UniProtKB">
        <authorList>
            <consortium name="RefSeq"/>
        </authorList>
    </citation>
    <scope>IDENTIFICATION</scope>
    <source>
        <tissue evidence="6">Gonads</tissue>
    </source>
</reference>
<keyword evidence="1" id="KW-1015">Disulfide bond</keyword>
<evidence type="ECO:0000256" key="2">
    <source>
        <dbReference type="SAM" id="MobiDB-lite"/>
    </source>
</evidence>
<feature type="transmembrane region" description="Helical" evidence="3">
    <location>
        <begin position="33"/>
        <end position="55"/>
    </location>
</feature>
<dbReference type="KEGG" id="lak:106158383"/>
<evidence type="ECO:0000256" key="1">
    <source>
        <dbReference type="ARBA" id="ARBA00023157"/>
    </source>
</evidence>
<name>A0A1S3HW51_LINAN</name>
<keyword evidence="3" id="KW-0812">Transmembrane</keyword>
<evidence type="ECO:0000259" key="4">
    <source>
        <dbReference type="PROSITE" id="PS50869"/>
    </source>
</evidence>
<dbReference type="Proteomes" id="UP000085678">
    <property type="component" value="Unplaced"/>
</dbReference>
<feature type="domain" description="BRICHOS" evidence="4">
    <location>
        <begin position="98"/>
        <end position="192"/>
    </location>
</feature>
<dbReference type="PANTHER" id="PTHR10800:SF4">
    <property type="entry name" value="PULMONARY SURFACTANT-ASSOCIATED PROTEIN C"/>
    <property type="match status" value="1"/>
</dbReference>
<dbReference type="GO" id="GO:0007585">
    <property type="term" value="P:respiratory gaseous exchange by respiratory system"/>
    <property type="evidence" value="ECO:0007669"/>
    <property type="project" value="InterPro"/>
</dbReference>
<evidence type="ECO:0000313" key="6">
    <source>
        <dbReference type="RefSeq" id="XP_013389776.1"/>
    </source>
</evidence>
<dbReference type="AlphaFoldDB" id="A0A1S3HW51"/>
<dbReference type="Pfam" id="PF04089">
    <property type="entry name" value="BRICHOS"/>
    <property type="match status" value="1"/>
</dbReference>
<evidence type="ECO:0000313" key="5">
    <source>
        <dbReference type="Proteomes" id="UP000085678"/>
    </source>
</evidence>
<keyword evidence="3" id="KW-1133">Transmembrane helix</keyword>
<dbReference type="GO" id="GO:0005576">
    <property type="term" value="C:extracellular region"/>
    <property type="evidence" value="ECO:0007669"/>
    <property type="project" value="InterPro"/>
</dbReference>
<feature type="region of interest" description="Disordered" evidence="2">
    <location>
        <begin position="272"/>
        <end position="310"/>
    </location>
</feature>
<dbReference type="PROSITE" id="PS50869">
    <property type="entry name" value="BRICHOS"/>
    <property type="match status" value="1"/>
</dbReference>
<keyword evidence="5" id="KW-1185">Reference proteome</keyword>
<dbReference type="Gene3D" id="3.30.390.150">
    <property type="match status" value="1"/>
</dbReference>
<protein>
    <submittedName>
        <fullName evidence="6">Uncharacterized protein LOC106158383</fullName>
    </submittedName>
</protein>
<keyword evidence="3" id="KW-0472">Membrane</keyword>
<dbReference type="RefSeq" id="XP_013389776.1">
    <property type="nucleotide sequence ID" value="XM_013534322.2"/>
</dbReference>
<dbReference type="GeneID" id="106158383"/>
<evidence type="ECO:0000256" key="3">
    <source>
        <dbReference type="SAM" id="Phobius"/>
    </source>
</evidence>
<dbReference type="InterPro" id="IPR001729">
    <property type="entry name" value="SP-C"/>
</dbReference>
<organism evidence="5 6">
    <name type="scientific">Lingula anatina</name>
    <name type="common">Brachiopod</name>
    <name type="synonym">Lingula unguis</name>
    <dbReference type="NCBI Taxonomy" id="7574"/>
    <lineage>
        <taxon>Eukaryota</taxon>
        <taxon>Metazoa</taxon>
        <taxon>Spiralia</taxon>
        <taxon>Lophotrochozoa</taxon>
        <taxon>Brachiopoda</taxon>
        <taxon>Linguliformea</taxon>
        <taxon>Lingulata</taxon>
        <taxon>Lingulida</taxon>
        <taxon>Linguloidea</taxon>
        <taxon>Lingulidae</taxon>
        <taxon>Lingula</taxon>
    </lineage>
</organism>
<dbReference type="InParanoid" id="A0A1S3HW51"/>
<dbReference type="InterPro" id="IPR007084">
    <property type="entry name" value="BRICHOS_dom"/>
</dbReference>
<proteinExistence type="predicted"/>
<feature type="compositionally biased region" description="Gly residues" evidence="2">
    <location>
        <begin position="272"/>
        <end position="286"/>
    </location>
</feature>
<accession>A0A1S3HW51</accession>
<gene>
    <name evidence="6" type="primary">LOC106158383</name>
</gene>
<sequence length="386" mass="41177">MLPEAMMQSEKEVSQPQVTIVTPEKQRNNTKKYVIIAAVVVIVVSISATLLAIGITQRSTVELMKVFQIAFKDGNKELKQQVEISTVDKLEALHTLPGDGNAETFVLHDYKSGKFAMKFADDGSCYLRDMSSNMAAADLSEVEREFQRAEKSGASINGETHAYFKAVHDKVARGTLSDAILDFCDGLKIQLLQQTSKENATASTEVKSRKRRQTLPRFSAYANRVFNNLNARLGQIGGKKSGGDVDTASVGVQGGPLRGPGFGGPGPVDPGFGGPGPVGPGFGGPGPVGPGPRGPGPAAGGGPVKGPAVDPYAPKNTEGCFEQSACKVREGCVVKTERTCADYGWFFGNRGGVGRGRRLGDPKCLKWEYNDVKDCVTVRNCEEICT</sequence>
<dbReference type="PANTHER" id="PTHR10800">
    <property type="entry name" value="PULMONARY SURFACTANT-ASSOCIATED PROTEIN C"/>
    <property type="match status" value="1"/>
</dbReference>